<evidence type="ECO:0008006" key="3">
    <source>
        <dbReference type="Google" id="ProtNLM"/>
    </source>
</evidence>
<name>A0ABZ3FD08_9FIRM</name>
<keyword evidence="2" id="KW-1185">Reference proteome</keyword>
<evidence type="ECO:0000313" key="1">
    <source>
        <dbReference type="EMBL" id="XAM41700.1"/>
    </source>
</evidence>
<proteinExistence type="predicted"/>
<dbReference type="RefSeq" id="WP_343336893.1">
    <property type="nucleotide sequence ID" value="NZ_CP154622.1"/>
</dbReference>
<evidence type="ECO:0000313" key="2">
    <source>
        <dbReference type="Proteomes" id="UP001477947"/>
    </source>
</evidence>
<dbReference type="Proteomes" id="UP001477947">
    <property type="component" value="Chromosome"/>
</dbReference>
<sequence length="859" mass="100704">MKDGEQMNFDEVTKVLNDIYKEPLQYEKKRHIVFWYDAEGEFLEDIDTLQLENVRLLKLTNNNYFYIRYEIEKLDTISNILIYANMEKPNPRENWLLDIYKYSVEFSTDKTTVMMRDLNIKEPSLTPIFKKYSKFFSNKERYAAFKKLNIDQYTEDNIHIAVLSVLCKLSMPNFEEVTKILLKESLSEEKKYIDNIERFGDMEAFWNLASKYYGYNLEEKTIGKLMILLAITDLDDKINKELPKIYANYISDKKSNCAIFINHFMNDREDGIYYKKLSDKVSGAIKLENNLSKYNEDDFIECDTFRYFDEVIIKKLVELLISGAAEFNKYENTINKRKSLNWYPDYKNYYEAVEEAIELFRIKNELESIKERSPYEMMEAYYNNGNMSYYLIDKAYRKFYTAYDKVNNKDTLYNLMEKVEETYTNWYLDDLSIKWSSSIKEDLKTTWNIPGVISQKNFYSSYIEPHNLKNERVFVIISDALRFDCAKELCDDLNIERKGTATIDALQGVLPSYTKLGMTSLLPYKNITLNENNDVYIDGVSAEGTENRDKILKSKNRDSLAVTYKDIKDLPITEFKGLFTGKKVIYIYHNVIDARGDHASTEREVFDAFEDTLVELKQLINNLVSRLKASNIYITSDHGFLYRRGNIKTTESLKLDTDDKYGRRYAISNNYEDKQGTLTFSMDYILGENSEKYVTVPRGEVRFAKQGAGCNYVHGGAMLQEIVIPVIKFKNTKGEGKNIDNHVEVEMTTISKKITTPRFTINFFQKDKVEDKKLPLILKAYFEDSEGNIISNELGIFADSKSSSAEDRIYKERFSLKSIAYDKNAKYYLVLVEDESEVKNEYARYEFIIDIAIQDDFGF</sequence>
<dbReference type="NCBIfam" id="TIGR02687">
    <property type="entry name" value="BREX-1 system phosphatase PglZ type A"/>
    <property type="match status" value="1"/>
</dbReference>
<accession>A0ABZ3FD08</accession>
<reference evidence="1 2" key="1">
    <citation type="submission" date="2024-04" db="EMBL/GenBank/DDBJ databases">
        <title>Isolation and characterization of novel acetogenic strains of the genera Terrisporobacter and Acetoanaerobium.</title>
        <authorList>
            <person name="Boeer T."/>
            <person name="Schueler M.A."/>
            <person name="Lueschen A."/>
            <person name="Eysell L."/>
            <person name="Droege J."/>
            <person name="Heinemann M."/>
            <person name="Engelhardt L."/>
            <person name="Basen M."/>
            <person name="Daniel R."/>
        </authorList>
    </citation>
    <scope>NUCLEOTIDE SEQUENCE [LARGE SCALE GENOMIC DNA]</scope>
    <source>
        <strain evidence="1 2">ELB</strain>
    </source>
</reference>
<dbReference type="EMBL" id="CP154622">
    <property type="protein sequence ID" value="XAM41700.1"/>
    <property type="molecule type" value="Genomic_DNA"/>
</dbReference>
<dbReference type="Pfam" id="PF08665">
    <property type="entry name" value="PglZ"/>
    <property type="match status" value="1"/>
</dbReference>
<protein>
    <recommendedName>
        <fullName evidence="3">TIGR02687 family protein</fullName>
    </recommendedName>
</protein>
<organism evidence="1 2">
    <name type="scientific">Terrisporobacter petrolearius</name>
    <dbReference type="NCBI Taxonomy" id="1460447"/>
    <lineage>
        <taxon>Bacteria</taxon>
        <taxon>Bacillati</taxon>
        <taxon>Bacillota</taxon>
        <taxon>Clostridia</taxon>
        <taxon>Peptostreptococcales</taxon>
        <taxon>Peptostreptococcaceae</taxon>
        <taxon>Terrisporobacter</taxon>
    </lineage>
</organism>
<gene>
    <name evidence="1" type="ORF">TPELB_20130</name>
</gene>
<dbReference type="InterPro" id="IPR014060">
    <property type="entry name" value="PglZ"/>
</dbReference>